<evidence type="ECO:0000256" key="1">
    <source>
        <dbReference type="SAM" id="MobiDB-lite"/>
    </source>
</evidence>
<evidence type="ECO:0000313" key="2">
    <source>
        <dbReference type="EMBL" id="GBP23187.1"/>
    </source>
</evidence>
<dbReference type="AlphaFoldDB" id="A0A4C1UAT4"/>
<reference evidence="2 3" key="1">
    <citation type="journal article" date="2019" name="Commun. Biol.">
        <title>The bagworm genome reveals a unique fibroin gene that provides high tensile strength.</title>
        <authorList>
            <person name="Kono N."/>
            <person name="Nakamura H."/>
            <person name="Ohtoshi R."/>
            <person name="Tomita M."/>
            <person name="Numata K."/>
            <person name="Arakawa K."/>
        </authorList>
    </citation>
    <scope>NUCLEOTIDE SEQUENCE [LARGE SCALE GENOMIC DNA]</scope>
</reference>
<comment type="caution">
    <text evidence="2">The sequence shown here is derived from an EMBL/GenBank/DDBJ whole genome shotgun (WGS) entry which is preliminary data.</text>
</comment>
<dbReference type="EMBL" id="BGZK01000148">
    <property type="protein sequence ID" value="GBP23187.1"/>
    <property type="molecule type" value="Genomic_DNA"/>
</dbReference>
<accession>A0A4C1UAT4</accession>
<dbReference type="Proteomes" id="UP000299102">
    <property type="component" value="Unassembled WGS sequence"/>
</dbReference>
<sequence>MTSRSRHGCVKRRQALAPSSEARINNAGFQSTIKFHVNRSTWVRTRKVFFEPRREMAQKLQALQSIKQGEKEGGRQRERERERERESDREQLSRLLLVYLM</sequence>
<organism evidence="2 3">
    <name type="scientific">Eumeta variegata</name>
    <name type="common">Bagworm moth</name>
    <name type="synonym">Eumeta japonica</name>
    <dbReference type="NCBI Taxonomy" id="151549"/>
    <lineage>
        <taxon>Eukaryota</taxon>
        <taxon>Metazoa</taxon>
        <taxon>Ecdysozoa</taxon>
        <taxon>Arthropoda</taxon>
        <taxon>Hexapoda</taxon>
        <taxon>Insecta</taxon>
        <taxon>Pterygota</taxon>
        <taxon>Neoptera</taxon>
        <taxon>Endopterygota</taxon>
        <taxon>Lepidoptera</taxon>
        <taxon>Glossata</taxon>
        <taxon>Ditrysia</taxon>
        <taxon>Tineoidea</taxon>
        <taxon>Psychidae</taxon>
        <taxon>Oiketicinae</taxon>
        <taxon>Eumeta</taxon>
    </lineage>
</organism>
<feature type="compositionally biased region" description="Basic and acidic residues" evidence="1">
    <location>
        <begin position="68"/>
        <end position="90"/>
    </location>
</feature>
<evidence type="ECO:0000313" key="3">
    <source>
        <dbReference type="Proteomes" id="UP000299102"/>
    </source>
</evidence>
<gene>
    <name evidence="2" type="ORF">EVAR_82351_1</name>
</gene>
<name>A0A4C1UAT4_EUMVA</name>
<proteinExistence type="predicted"/>
<protein>
    <submittedName>
        <fullName evidence="2">Uncharacterized protein</fullName>
    </submittedName>
</protein>
<keyword evidence="3" id="KW-1185">Reference proteome</keyword>
<feature type="region of interest" description="Disordered" evidence="1">
    <location>
        <begin position="63"/>
        <end position="90"/>
    </location>
</feature>